<keyword evidence="9 11" id="KW-0472">Membrane</keyword>
<reference evidence="12" key="2">
    <citation type="journal article" date="2023" name="Int. J. Syst. Evol. Microbiol.">
        <title>Streptomyces marispadix sp. nov., isolated from marine beach sediment of the Northern Coast of Portugal.</title>
        <authorList>
            <person name="dos Santos J.D.N."/>
            <person name="Vitorino I.R."/>
            <person name="Kallscheuer N."/>
            <person name="Srivastava A."/>
            <person name="Krautwurst S."/>
            <person name="Marz M."/>
            <person name="Jogler C."/>
            <person name="Lobo Da Cunha A."/>
            <person name="Catita J."/>
            <person name="Goncalves H."/>
            <person name="Gonzalez I."/>
            <person name="Reyes F."/>
            <person name="Lage O.M."/>
        </authorList>
    </citation>
    <scope>NUCLEOTIDE SEQUENCE</scope>
    <source>
        <strain evidence="12">M600PL45_2</strain>
    </source>
</reference>
<keyword evidence="2" id="KW-0813">Transport</keyword>
<evidence type="ECO:0000256" key="5">
    <source>
        <dbReference type="ARBA" id="ARBA00022605"/>
    </source>
</evidence>
<sequence length="315" mass="34151">MRDLTAGMRYLGRGQRWVFGHGRWFGFGLLPALVALVLYVAALTALAFYADDIAAWATPFADGWDGLWRDSLRVLFAVLLWLGALLVSVLTFTAATLVIGDPFYEKLSEQVEESEGGAPSGPDRPMWAEVWISLRDSLYVLWRMLLFTVPLFFLGFLPAIGQTVVPALGFAVSGFFLTLELVSVAMQRRGIPVRERLRILRTRKALALGFGVPLVLAFLVPLVAVVLMPGAVAGAALLVRDLTDDGGPGDEQDPASGRFGDEPPRTHAQTHAQAHGQAQPSAQPHAQPQHPAQAPGFSAPKPQAPDPRSQWGSPR</sequence>
<feature type="region of interest" description="Disordered" evidence="10">
    <location>
        <begin position="244"/>
        <end position="315"/>
    </location>
</feature>
<name>A0ABS9STM4_9ACTN</name>
<keyword evidence="6 11" id="KW-0812">Transmembrane</keyword>
<keyword evidence="8" id="KW-0764">Sulfate transport</keyword>
<evidence type="ECO:0000256" key="7">
    <source>
        <dbReference type="ARBA" id="ARBA00022989"/>
    </source>
</evidence>
<feature type="transmembrane region" description="Helical" evidence="11">
    <location>
        <begin position="74"/>
        <end position="99"/>
    </location>
</feature>
<keyword evidence="5" id="KW-0028">Amino-acid biosynthesis</keyword>
<comment type="caution">
    <text evidence="12">The sequence shown here is derived from an EMBL/GenBank/DDBJ whole genome shotgun (WGS) entry which is preliminary data.</text>
</comment>
<evidence type="ECO:0000313" key="13">
    <source>
        <dbReference type="Proteomes" id="UP001166784"/>
    </source>
</evidence>
<comment type="subcellular location">
    <subcellularLocation>
        <location evidence="1">Membrane</location>
        <topology evidence="1">Multi-pass membrane protein</topology>
    </subcellularLocation>
</comment>
<evidence type="ECO:0000256" key="4">
    <source>
        <dbReference type="ARBA" id="ARBA00022519"/>
    </source>
</evidence>
<dbReference type="InterPro" id="IPR050480">
    <property type="entry name" value="CysZ-like"/>
</dbReference>
<accession>A0ABS9STM4</accession>
<evidence type="ECO:0000256" key="1">
    <source>
        <dbReference type="ARBA" id="ARBA00004141"/>
    </source>
</evidence>
<dbReference type="PANTHER" id="PTHR37468:SF1">
    <property type="entry name" value="SULFATE TRANSPORTER CYSZ"/>
    <property type="match status" value="1"/>
</dbReference>
<keyword evidence="13" id="KW-1185">Reference proteome</keyword>
<proteinExistence type="predicted"/>
<evidence type="ECO:0000256" key="9">
    <source>
        <dbReference type="ARBA" id="ARBA00023136"/>
    </source>
</evidence>
<gene>
    <name evidence="12" type="ORF">MMA15_04100</name>
</gene>
<evidence type="ECO:0000256" key="6">
    <source>
        <dbReference type="ARBA" id="ARBA00022692"/>
    </source>
</evidence>
<protein>
    <submittedName>
        <fullName evidence="12">EI24 domain-containing protein</fullName>
    </submittedName>
</protein>
<feature type="transmembrane region" description="Helical" evidence="11">
    <location>
        <begin position="24"/>
        <end position="50"/>
    </location>
</feature>
<evidence type="ECO:0000256" key="2">
    <source>
        <dbReference type="ARBA" id="ARBA00022448"/>
    </source>
</evidence>
<dbReference type="RefSeq" id="WP_241057570.1">
    <property type="nucleotide sequence ID" value="NZ_JAKWJU010000002.1"/>
</dbReference>
<feature type="transmembrane region" description="Helical" evidence="11">
    <location>
        <begin position="167"/>
        <end position="186"/>
    </location>
</feature>
<evidence type="ECO:0000256" key="10">
    <source>
        <dbReference type="SAM" id="MobiDB-lite"/>
    </source>
</evidence>
<keyword evidence="3" id="KW-1003">Cell membrane</keyword>
<evidence type="ECO:0000256" key="8">
    <source>
        <dbReference type="ARBA" id="ARBA00023032"/>
    </source>
</evidence>
<feature type="transmembrane region" description="Helical" evidence="11">
    <location>
        <begin position="140"/>
        <end position="161"/>
    </location>
</feature>
<dbReference type="Proteomes" id="UP001166784">
    <property type="component" value="Unassembled WGS sequence"/>
</dbReference>
<dbReference type="Pfam" id="PF07264">
    <property type="entry name" value="EI24"/>
    <property type="match status" value="1"/>
</dbReference>
<reference evidence="12" key="1">
    <citation type="submission" date="2022-03" db="EMBL/GenBank/DDBJ databases">
        <authorList>
            <person name="Santos J.D.N."/>
            <person name="Kallscheuer N."/>
            <person name="Jogler C."/>
            <person name="Lage O.M."/>
        </authorList>
    </citation>
    <scope>NUCLEOTIDE SEQUENCE</scope>
    <source>
        <strain evidence="12">M600PL45_2</strain>
    </source>
</reference>
<dbReference type="InterPro" id="IPR059112">
    <property type="entry name" value="CysZ/EI24"/>
</dbReference>
<keyword evidence="4" id="KW-0997">Cell inner membrane</keyword>
<feature type="compositionally biased region" description="Low complexity" evidence="10">
    <location>
        <begin position="266"/>
        <end position="295"/>
    </location>
</feature>
<evidence type="ECO:0000313" key="12">
    <source>
        <dbReference type="EMBL" id="MCH6159626.1"/>
    </source>
</evidence>
<dbReference type="PANTHER" id="PTHR37468">
    <property type="entry name" value="SULFATE TRANSPORTER CYSZ"/>
    <property type="match status" value="1"/>
</dbReference>
<keyword evidence="7 11" id="KW-1133">Transmembrane helix</keyword>
<evidence type="ECO:0000256" key="3">
    <source>
        <dbReference type="ARBA" id="ARBA00022475"/>
    </source>
</evidence>
<organism evidence="12 13">
    <name type="scientific">Streptomyces marispadix</name>
    <dbReference type="NCBI Taxonomy" id="2922868"/>
    <lineage>
        <taxon>Bacteria</taxon>
        <taxon>Bacillati</taxon>
        <taxon>Actinomycetota</taxon>
        <taxon>Actinomycetes</taxon>
        <taxon>Kitasatosporales</taxon>
        <taxon>Streptomycetaceae</taxon>
        <taxon>Streptomyces</taxon>
    </lineage>
</organism>
<dbReference type="EMBL" id="JAKWJU010000002">
    <property type="protein sequence ID" value="MCH6159626.1"/>
    <property type="molecule type" value="Genomic_DNA"/>
</dbReference>
<evidence type="ECO:0000256" key="11">
    <source>
        <dbReference type="SAM" id="Phobius"/>
    </source>
</evidence>
<feature type="transmembrane region" description="Helical" evidence="11">
    <location>
        <begin position="206"/>
        <end position="239"/>
    </location>
</feature>